<dbReference type="GO" id="GO:0003712">
    <property type="term" value="F:transcription coregulator activity"/>
    <property type="evidence" value="ECO:0007669"/>
    <property type="project" value="InterPro"/>
</dbReference>
<evidence type="ECO:0000259" key="2">
    <source>
        <dbReference type="Pfam" id="PF12090"/>
    </source>
</evidence>
<feature type="region of interest" description="Disordered" evidence="1">
    <location>
        <begin position="1"/>
        <end position="52"/>
    </location>
</feature>
<organism evidence="3 4">
    <name type="scientific">Verticillium nonalfalfae</name>
    <dbReference type="NCBI Taxonomy" id="1051616"/>
    <lineage>
        <taxon>Eukaryota</taxon>
        <taxon>Fungi</taxon>
        <taxon>Dikarya</taxon>
        <taxon>Ascomycota</taxon>
        <taxon>Pezizomycotina</taxon>
        <taxon>Sordariomycetes</taxon>
        <taxon>Hypocreomycetidae</taxon>
        <taxon>Glomerellales</taxon>
        <taxon>Plectosphaerellaceae</taxon>
        <taxon>Verticillium</taxon>
    </lineage>
</organism>
<evidence type="ECO:0000313" key="4">
    <source>
        <dbReference type="Proteomes" id="UP000267145"/>
    </source>
</evidence>
<dbReference type="GO" id="GO:0000124">
    <property type="term" value="C:SAGA complex"/>
    <property type="evidence" value="ECO:0007669"/>
    <property type="project" value="InterPro"/>
</dbReference>
<gene>
    <name evidence="3" type="primary">SPT20</name>
    <name evidence="3" type="ORF">D7B24_004196</name>
</gene>
<feature type="compositionally biased region" description="Low complexity" evidence="1">
    <location>
        <begin position="1"/>
        <end position="30"/>
    </location>
</feature>
<dbReference type="InterPro" id="IPR021950">
    <property type="entry name" value="Spt20"/>
</dbReference>
<comment type="caution">
    <text evidence="3">The sequence shown here is derived from an EMBL/GenBank/DDBJ whole genome shotgun (WGS) entry which is preliminary data.</text>
</comment>
<feature type="compositionally biased region" description="Low complexity" evidence="1">
    <location>
        <begin position="928"/>
        <end position="947"/>
    </location>
</feature>
<feature type="compositionally biased region" description="Basic and acidic residues" evidence="1">
    <location>
        <begin position="193"/>
        <end position="223"/>
    </location>
</feature>
<keyword evidence="4" id="KW-1185">Reference proteome</keyword>
<proteinExistence type="predicted"/>
<feature type="region of interest" description="Disordered" evidence="1">
    <location>
        <begin position="928"/>
        <end position="959"/>
    </location>
</feature>
<dbReference type="Pfam" id="PF12090">
    <property type="entry name" value="Spt20_SEP"/>
    <property type="match status" value="1"/>
</dbReference>
<evidence type="ECO:0000256" key="1">
    <source>
        <dbReference type="SAM" id="MobiDB-lite"/>
    </source>
</evidence>
<dbReference type="Proteomes" id="UP000267145">
    <property type="component" value="Unassembled WGS sequence"/>
</dbReference>
<feature type="compositionally biased region" description="Polar residues" evidence="1">
    <location>
        <begin position="612"/>
        <end position="626"/>
    </location>
</feature>
<reference evidence="3 4" key="1">
    <citation type="submission" date="2018-10" db="EMBL/GenBank/DDBJ databases">
        <title>Genome sequence of Verticillium nonalfalfae VnAa140.</title>
        <authorList>
            <person name="Stajich J.E."/>
            <person name="Kasson M.T."/>
        </authorList>
    </citation>
    <scope>NUCLEOTIDE SEQUENCE [LARGE SCALE GENOMIC DNA]</scope>
    <source>
        <strain evidence="3 4">VnAa140</strain>
    </source>
</reference>
<dbReference type="PANTHER" id="PTHR13526">
    <property type="entry name" value="TRANSCRIPTION FACTOR SPT20 HOMOLOG"/>
    <property type="match status" value="1"/>
</dbReference>
<protein>
    <submittedName>
        <fullName evidence="3">Transcription factor spt20</fullName>
    </submittedName>
</protein>
<feature type="compositionally biased region" description="Gly residues" evidence="1">
    <location>
        <begin position="948"/>
        <end position="959"/>
    </location>
</feature>
<dbReference type="PANTHER" id="PTHR13526:SF8">
    <property type="entry name" value="TRANSCRIPTION FACTOR SPT20 HOMOLOG"/>
    <property type="match status" value="1"/>
</dbReference>
<dbReference type="GO" id="GO:0006357">
    <property type="term" value="P:regulation of transcription by RNA polymerase II"/>
    <property type="evidence" value="ECO:0007669"/>
    <property type="project" value="TreeGrafter"/>
</dbReference>
<feature type="region of interest" description="Disordered" evidence="1">
    <location>
        <begin position="172"/>
        <end position="240"/>
    </location>
</feature>
<feature type="compositionally biased region" description="Low complexity" evidence="1">
    <location>
        <begin position="553"/>
        <end position="567"/>
    </location>
</feature>
<feature type="compositionally biased region" description="Low complexity" evidence="1">
    <location>
        <begin position="500"/>
        <end position="524"/>
    </location>
</feature>
<dbReference type="InterPro" id="IPR046468">
    <property type="entry name" value="Spt20-like_SEP"/>
</dbReference>
<accession>A0A3M9XYN9</accession>
<evidence type="ECO:0000313" key="3">
    <source>
        <dbReference type="EMBL" id="RNJ52198.1"/>
    </source>
</evidence>
<dbReference type="RefSeq" id="XP_028490356.1">
    <property type="nucleotide sequence ID" value="XM_028638369.1"/>
</dbReference>
<dbReference type="EMBL" id="RBVV01000230">
    <property type="protein sequence ID" value="RNJ52198.1"/>
    <property type="molecule type" value="Genomic_DNA"/>
</dbReference>
<feature type="region of interest" description="Disordered" evidence="1">
    <location>
        <begin position="274"/>
        <end position="302"/>
    </location>
</feature>
<name>A0A3M9XYN9_9PEZI</name>
<feature type="compositionally biased region" description="Polar residues" evidence="1">
    <location>
        <begin position="39"/>
        <end position="51"/>
    </location>
</feature>
<sequence>MAPKSSPSPSISTKKPPNSTGANAAAARPTNRTRREPSAQLTGRVSRNSAGVRSASMAIEMASLRSVQPPPYIVTDKYILSKYAGNPPSLILHLHPMHFRFDQQDGTFSYKSPMRIFLEHLRTRTIPHDLLQDLTQEGVAFYEGRLIVQVHDHKTAAQTRDVQRPASKANAIIPHSIHNHNPYITPSPYAPYPKDDLGTASDRAAEREHDSKEKTTEDRDKESMPAPSLPGEGHKSKLPAQPRIFTVVLHPTPQSLQADLMIKTTTPQMATDIRGSIDGVPPTPMSLVPPTPTGSSMPPPAKKLKKERMELDASNILDAEAQILLATNPVLNLEPTKDARGTIRLLESLAHPKHSNPPPEPKTRKRTVAEMAADVAFAADKERFMLTLDDRLSADSGGVQSGGTGADGENEAVTSAFEPNFARFKVIADIKREHAEKKEQEKIKAAENEKKLALQRQQQQQQAQQEQQAALLAAQRQQAEEEKARREQAAAEKRARQQEAQRQAALAQRSQTAASASQQHAQLANGGMPNSVAVQNGGVPNGIPTQAQARFAQVGQPQVSSPVVRQGTPHSMSSPMPGAVSMQQTNSSMAASPPRPPSVAQGHPGNMGGVPMTNSMSRASQQSHPNGTPRMPHGTPNMQGTPVPQRAMAATPRMTQASPPPNMMASNSQMGMMMGTPNMQQMHQDPSMAAAQIAQRQRALQQAQSIPHGMQSGMQNGMMNGNFNNGQQMTQQQMQMEMQRRAILAQQQQQQLPQHQRGNMVNQQMAQRYAQQLSNMQQGNHMAGAQMSPQLQAQMQAQIQAQQQQQQMAGNHMQRPMMNAQNAMNGQGMNMQAIMMQQQQQQQQQAQQQQAQQQQQQQNNLNHFTSQIRMQSQMLYNKGIQDLANKWGGIAENIPAEQLEQFKKHCLMQAKNNVQGMLHQRRALQQHQQQQQQAAMMQQQQQQQQMQGMGGMMGQGHHM</sequence>
<dbReference type="GeneID" id="39607885"/>
<feature type="compositionally biased region" description="Pro residues" evidence="1">
    <location>
        <begin position="281"/>
        <end position="301"/>
    </location>
</feature>
<dbReference type="STRING" id="1051616.A0A3M9XYN9"/>
<feature type="region of interest" description="Disordered" evidence="1">
    <location>
        <begin position="393"/>
        <end position="414"/>
    </location>
</feature>
<feature type="region of interest" description="Disordered" evidence="1">
    <location>
        <begin position="473"/>
        <end position="640"/>
    </location>
</feature>
<feature type="compositionally biased region" description="Basic and acidic residues" evidence="1">
    <location>
        <begin position="478"/>
        <end position="499"/>
    </location>
</feature>
<feature type="domain" description="Spt20-like SEP" evidence="2">
    <location>
        <begin position="86"/>
        <end position="347"/>
    </location>
</feature>
<dbReference type="AlphaFoldDB" id="A0A3M9XYN9"/>